<dbReference type="PANTHER" id="PTHR22807">
    <property type="entry name" value="NOP2 YEAST -RELATED NOL1/NOP2/FMU SUN DOMAIN-CONTAINING"/>
    <property type="match status" value="1"/>
</dbReference>
<dbReference type="GO" id="GO:0001510">
    <property type="term" value="P:RNA methylation"/>
    <property type="evidence" value="ECO:0007669"/>
    <property type="project" value="InterPro"/>
</dbReference>
<feature type="binding site" evidence="5">
    <location>
        <position position="307"/>
    </location>
    <ligand>
        <name>S-adenosyl-L-methionine</name>
        <dbReference type="ChEBI" id="CHEBI:59789"/>
    </ligand>
</feature>
<dbReference type="InterPro" id="IPR049560">
    <property type="entry name" value="MeTrfase_RsmB-F_NOP2_cat"/>
</dbReference>
<accession>A0A2A4YS75</accession>
<dbReference type="PANTHER" id="PTHR22807:SF53">
    <property type="entry name" value="RIBOSOMAL RNA SMALL SUBUNIT METHYLTRANSFERASE B-RELATED"/>
    <property type="match status" value="1"/>
</dbReference>
<reference key="1">
    <citation type="submission" date="2017-08" db="EMBL/GenBank/DDBJ databases">
        <title>A dynamic microbial community with high functional redundancy inhabits the cold, oxic subseafloor aquifer.</title>
        <authorList>
            <person name="Tully B.J."/>
            <person name="Wheat C.G."/>
            <person name="Glazer B.T."/>
            <person name="Huber J.A."/>
        </authorList>
    </citation>
    <scope>NUCLEOTIDE SEQUENCE [LARGE SCALE GENOMIC DNA]</scope>
</reference>
<dbReference type="Pfam" id="PF01189">
    <property type="entry name" value="Methyltr_RsmB-F"/>
    <property type="match status" value="1"/>
</dbReference>
<evidence type="ECO:0000313" key="7">
    <source>
        <dbReference type="EMBL" id="PCI97614.1"/>
    </source>
</evidence>
<dbReference type="PRINTS" id="PR02008">
    <property type="entry name" value="RCMTFAMILY"/>
</dbReference>
<dbReference type="EMBL" id="NVUS01000028">
    <property type="protein sequence ID" value="PCI97614.1"/>
    <property type="molecule type" value="Genomic_DNA"/>
</dbReference>
<dbReference type="SUPFAM" id="SSF53335">
    <property type="entry name" value="S-adenosyl-L-methionine-dependent methyltransferases"/>
    <property type="match status" value="1"/>
</dbReference>
<protein>
    <submittedName>
        <fullName evidence="7">rRNA cytosine-C5-methylase</fullName>
    </submittedName>
</protein>
<reference evidence="7" key="2">
    <citation type="journal article" date="2018" name="ISME J.">
        <title>A dynamic microbial community with high functional redundancy inhabits the cold, oxic subseafloor aquifer.</title>
        <authorList>
            <person name="Tully B.J."/>
            <person name="Wheat C.G."/>
            <person name="Glazer B.T."/>
            <person name="Huber J.A."/>
        </authorList>
    </citation>
    <scope>NUCLEOTIDE SEQUENCE</scope>
    <source>
        <strain evidence="7">NORP83</strain>
    </source>
</reference>
<dbReference type="InterPro" id="IPR029063">
    <property type="entry name" value="SAM-dependent_MTases_sf"/>
</dbReference>
<sequence>MRAEAHLASAIEILSTLFETKQPTDKYLDGYFKNNRYAGSKDKRAMRGIIYDIYRNLRQYEYVIGSAEPRSLIIAYLLGQGDDAAQIAEKFNGEKYAAGVLSDDEIKAIAEAKSLDDAPKAVLLNLTDWQFDKFNNQFGNKAESEVEALNQTASLDVRINVAQTNIDDAKKALSKQGLESATMPWSPIGLRLEPTTQLTQSPSYRYGAVEIQDEAAQVASLLAGAKPKMSVVDYCAGGGGKTLAMAAQMENKGQVYALDIDFNRLKAIKPRIDRAKLHNIQTHKLGNEKTNQLMYELADNIDITFVDAPCSGTGTWRRAPDARFNLNQGDLNQLVNRQAQILDSAAKLVKKGGRFIYATCSLFTEENEAQVTKFLENHPEFELLNYADEWEIYVKTDAPKSASSLEGTLLLTPNQHQTDGFFVAVMQRKKPV</sequence>
<dbReference type="CDD" id="cd02440">
    <property type="entry name" value="AdoMet_MTases"/>
    <property type="match status" value="1"/>
</dbReference>
<name>A0A2A4YS75_9PROT</name>
<dbReference type="Gene3D" id="3.30.70.1170">
    <property type="entry name" value="Sun protein, domain 3"/>
    <property type="match status" value="1"/>
</dbReference>
<feature type="active site" description="Nucleophile" evidence="5">
    <location>
        <position position="360"/>
    </location>
</feature>
<dbReference type="InterPro" id="IPR054728">
    <property type="entry name" value="RsmB-like_ferredoxin"/>
</dbReference>
<keyword evidence="4 5" id="KW-0694">RNA-binding</keyword>
<dbReference type="PROSITE" id="PS51686">
    <property type="entry name" value="SAM_MT_RSMB_NOP"/>
    <property type="match status" value="1"/>
</dbReference>
<dbReference type="GO" id="GO:0003723">
    <property type="term" value="F:RNA binding"/>
    <property type="evidence" value="ECO:0007669"/>
    <property type="project" value="UniProtKB-UniRule"/>
</dbReference>
<keyword evidence="2 5" id="KW-0808">Transferase</keyword>
<evidence type="ECO:0000256" key="3">
    <source>
        <dbReference type="ARBA" id="ARBA00022691"/>
    </source>
</evidence>
<proteinExistence type="inferred from homology"/>
<feature type="binding site" evidence="5">
    <location>
        <position position="259"/>
    </location>
    <ligand>
        <name>S-adenosyl-L-methionine</name>
        <dbReference type="ChEBI" id="CHEBI:59789"/>
    </ligand>
</feature>
<dbReference type="InterPro" id="IPR001678">
    <property type="entry name" value="MeTrfase_RsmB-F_NOP2_dom"/>
</dbReference>
<comment type="caution">
    <text evidence="5">Lacks conserved residue(s) required for the propagation of feature annotation.</text>
</comment>
<evidence type="ECO:0000256" key="2">
    <source>
        <dbReference type="ARBA" id="ARBA00022679"/>
    </source>
</evidence>
<dbReference type="GO" id="GO:0008173">
    <property type="term" value="F:RNA methyltransferase activity"/>
    <property type="evidence" value="ECO:0007669"/>
    <property type="project" value="InterPro"/>
</dbReference>
<evidence type="ECO:0000256" key="5">
    <source>
        <dbReference type="PROSITE-ProRule" id="PRU01023"/>
    </source>
</evidence>
<dbReference type="AlphaFoldDB" id="A0A2A4YS75"/>
<gene>
    <name evidence="7" type="ORF">COB13_15465</name>
</gene>
<dbReference type="Gene3D" id="3.40.50.150">
    <property type="entry name" value="Vaccinia Virus protein VP39"/>
    <property type="match status" value="1"/>
</dbReference>
<organism evidence="7">
    <name type="scientific">OCS116 cluster bacterium</name>
    <dbReference type="NCBI Taxonomy" id="2030921"/>
    <lineage>
        <taxon>Bacteria</taxon>
        <taxon>Pseudomonadati</taxon>
        <taxon>Pseudomonadota</taxon>
        <taxon>Alphaproteobacteria</taxon>
        <taxon>OCS116 cluster</taxon>
    </lineage>
</organism>
<dbReference type="InterPro" id="IPR023267">
    <property type="entry name" value="RCMT"/>
</dbReference>
<keyword evidence="1 5" id="KW-0489">Methyltransferase</keyword>
<evidence type="ECO:0000259" key="6">
    <source>
        <dbReference type="PROSITE" id="PS51686"/>
    </source>
</evidence>
<dbReference type="Pfam" id="PF22458">
    <property type="entry name" value="RsmF-B_ferredox"/>
    <property type="match status" value="1"/>
</dbReference>
<comment type="caution">
    <text evidence="7">The sequence shown here is derived from an EMBL/GenBank/DDBJ whole genome shotgun (WGS) entry which is preliminary data.</text>
</comment>
<feature type="domain" description="SAM-dependent MTase RsmB/NOP-type" evidence="6">
    <location>
        <begin position="145"/>
        <end position="429"/>
    </location>
</feature>
<evidence type="ECO:0000256" key="1">
    <source>
        <dbReference type="ARBA" id="ARBA00022603"/>
    </source>
</evidence>
<evidence type="ECO:0000256" key="4">
    <source>
        <dbReference type="ARBA" id="ARBA00022884"/>
    </source>
</evidence>
<comment type="similarity">
    <text evidence="5">Belongs to the class I-like SAM-binding methyltransferase superfamily. RsmB/NOP family.</text>
</comment>
<keyword evidence="3 5" id="KW-0949">S-adenosyl-L-methionine</keyword>